<dbReference type="OrthoDB" id="27073at2759"/>
<evidence type="ECO:0000313" key="3">
    <source>
        <dbReference type="EMBL" id="VEL20428.1"/>
    </source>
</evidence>
<comment type="similarity">
    <text evidence="1">Belongs to the cullin family.</text>
</comment>
<comment type="caution">
    <text evidence="3">The sequence shown here is derived from an EMBL/GenBank/DDBJ whole genome shotgun (WGS) entry which is preliminary data.</text>
</comment>
<accession>A0A3S5FDR0</accession>
<proteinExistence type="inferred from homology"/>
<dbReference type="Gene3D" id="1.20.1310.10">
    <property type="entry name" value="Cullin Repeats"/>
    <property type="match status" value="1"/>
</dbReference>
<dbReference type="Proteomes" id="UP000784294">
    <property type="component" value="Unassembled WGS sequence"/>
</dbReference>
<protein>
    <recommendedName>
        <fullName evidence="2">Cullin N-terminal domain-containing protein</fullName>
    </recommendedName>
</protein>
<dbReference type="SUPFAM" id="SSF74788">
    <property type="entry name" value="Cullin repeat-like"/>
    <property type="match status" value="1"/>
</dbReference>
<sequence length="62" mass="7246">MKKDQILDEFPKLLREGDTKRLRFVYDLINRVPNGTQTMLELLEQHIRQTGIADMQASAEMV</sequence>
<reference evidence="3" key="1">
    <citation type="submission" date="2018-11" db="EMBL/GenBank/DDBJ databases">
        <authorList>
            <consortium name="Pathogen Informatics"/>
        </authorList>
    </citation>
    <scope>NUCLEOTIDE SEQUENCE</scope>
</reference>
<dbReference type="InterPro" id="IPR016159">
    <property type="entry name" value="Cullin_repeat-like_dom_sf"/>
</dbReference>
<evidence type="ECO:0000259" key="2">
    <source>
        <dbReference type="Pfam" id="PF00888"/>
    </source>
</evidence>
<dbReference type="EMBL" id="CAAALY010046428">
    <property type="protein sequence ID" value="VEL20428.1"/>
    <property type="molecule type" value="Genomic_DNA"/>
</dbReference>
<dbReference type="Pfam" id="PF00888">
    <property type="entry name" value="Cullin"/>
    <property type="match status" value="1"/>
</dbReference>
<dbReference type="InterPro" id="IPR001373">
    <property type="entry name" value="Cullin_N"/>
</dbReference>
<dbReference type="AlphaFoldDB" id="A0A3S5FDR0"/>
<feature type="non-terminal residue" evidence="3">
    <location>
        <position position="1"/>
    </location>
</feature>
<keyword evidence="4" id="KW-1185">Reference proteome</keyword>
<gene>
    <name evidence="3" type="ORF">PXEA_LOCUS13868</name>
</gene>
<name>A0A3S5FDR0_9PLAT</name>
<evidence type="ECO:0000256" key="1">
    <source>
        <dbReference type="ARBA" id="ARBA00006019"/>
    </source>
</evidence>
<organism evidence="3 4">
    <name type="scientific">Protopolystoma xenopodis</name>
    <dbReference type="NCBI Taxonomy" id="117903"/>
    <lineage>
        <taxon>Eukaryota</taxon>
        <taxon>Metazoa</taxon>
        <taxon>Spiralia</taxon>
        <taxon>Lophotrochozoa</taxon>
        <taxon>Platyhelminthes</taxon>
        <taxon>Monogenea</taxon>
        <taxon>Polyopisthocotylea</taxon>
        <taxon>Polystomatidea</taxon>
        <taxon>Polystomatidae</taxon>
        <taxon>Protopolystoma</taxon>
    </lineage>
</organism>
<feature type="domain" description="Cullin N-terminal" evidence="2">
    <location>
        <begin position="3"/>
        <end position="58"/>
    </location>
</feature>
<evidence type="ECO:0000313" key="4">
    <source>
        <dbReference type="Proteomes" id="UP000784294"/>
    </source>
</evidence>